<name>A0ABT8LCP3_9BACT</name>
<proteinExistence type="predicted"/>
<comment type="caution">
    <text evidence="1">The sequence shown here is derived from an EMBL/GenBank/DDBJ whole genome shotgun (WGS) entry which is preliminary data.</text>
</comment>
<evidence type="ECO:0000313" key="1">
    <source>
        <dbReference type="EMBL" id="MDN5215550.1"/>
    </source>
</evidence>
<accession>A0ABT8LCP3</accession>
<keyword evidence="2" id="KW-1185">Reference proteome</keyword>
<protein>
    <submittedName>
        <fullName evidence="1">Uncharacterized protein</fullName>
    </submittedName>
</protein>
<organism evidence="1 2">
    <name type="scientific">Agaribacillus aureus</name>
    <dbReference type="NCBI Taxonomy" id="3051825"/>
    <lineage>
        <taxon>Bacteria</taxon>
        <taxon>Pseudomonadati</taxon>
        <taxon>Bacteroidota</taxon>
        <taxon>Cytophagia</taxon>
        <taxon>Cytophagales</taxon>
        <taxon>Splendidivirgaceae</taxon>
        <taxon>Agaribacillus</taxon>
    </lineage>
</organism>
<dbReference type="EMBL" id="JAUJEB010000006">
    <property type="protein sequence ID" value="MDN5215550.1"/>
    <property type="molecule type" value="Genomic_DNA"/>
</dbReference>
<dbReference type="RefSeq" id="WP_346760879.1">
    <property type="nucleotide sequence ID" value="NZ_JAUJEB010000006.1"/>
</dbReference>
<sequence length="153" mass="17840">METKENWISPEGYSLKISQLNQDVITGDIKINLNNDYLVMPFEGLINICYGKELEFCFVIDWDYHIQDSICYTTFVGKNYFENSIEYIGLRWLLVHEGEGLKIHKVSIKGKNRLFKASGKVNNLVFANESNNVPYPFFMEAMKTKPEMLKYDT</sequence>
<dbReference type="Proteomes" id="UP001172083">
    <property type="component" value="Unassembled WGS sequence"/>
</dbReference>
<evidence type="ECO:0000313" key="2">
    <source>
        <dbReference type="Proteomes" id="UP001172083"/>
    </source>
</evidence>
<gene>
    <name evidence="1" type="ORF">QQ020_25960</name>
</gene>
<reference evidence="1" key="1">
    <citation type="submission" date="2023-06" db="EMBL/GenBank/DDBJ databases">
        <title>Genomic of Agaribacillus aureum.</title>
        <authorList>
            <person name="Wang G."/>
        </authorList>
    </citation>
    <scope>NUCLEOTIDE SEQUENCE</scope>
    <source>
        <strain evidence="1">BMA12</strain>
    </source>
</reference>